<dbReference type="Proteomes" id="UP001549921">
    <property type="component" value="Unassembled WGS sequence"/>
</dbReference>
<evidence type="ECO:0000256" key="3">
    <source>
        <dbReference type="ARBA" id="ARBA00012978"/>
    </source>
</evidence>
<comment type="caution">
    <text evidence="14">The sequence shown here is derived from an EMBL/GenBank/DDBJ whole genome shotgun (WGS) entry which is preliminary data.</text>
</comment>
<evidence type="ECO:0000256" key="8">
    <source>
        <dbReference type="ARBA" id="ARBA00056639"/>
    </source>
</evidence>
<feature type="binding site" evidence="10">
    <location>
        <position position="255"/>
    </location>
    <ligand>
        <name>CoA</name>
        <dbReference type="ChEBI" id="CHEBI:57287"/>
    </ligand>
</feature>
<comment type="catalytic activity">
    <reaction evidence="7">
        <text>acetoacetyl-CoA + acetyl-CoA + H2O = (3S)-3-hydroxy-3-methylglutaryl-CoA + CoA + H(+)</text>
        <dbReference type="Rhea" id="RHEA:10188"/>
        <dbReference type="ChEBI" id="CHEBI:15377"/>
        <dbReference type="ChEBI" id="CHEBI:15378"/>
        <dbReference type="ChEBI" id="CHEBI:43074"/>
        <dbReference type="ChEBI" id="CHEBI:57286"/>
        <dbReference type="ChEBI" id="CHEBI:57287"/>
        <dbReference type="ChEBI" id="CHEBI:57288"/>
        <dbReference type="EC" id="2.3.3.10"/>
    </reaction>
    <physiologicalReaction direction="left-to-right" evidence="7">
        <dbReference type="Rhea" id="RHEA:10189"/>
    </physiologicalReaction>
</comment>
<evidence type="ECO:0000256" key="7">
    <source>
        <dbReference type="ARBA" id="ARBA00049887"/>
    </source>
</evidence>
<keyword evidence="6 11" id="KW-0756">Sterol biosynthesis</keyword>
<dbReference type="GO" id="GO:0004421">
    <property type="term" value="F:hydroxymethylglutaryl-CoA synthase activity"/>
    <property type="evidence" value="ECO:0007669"/>
    <property type="project" value="UniProtKB-EC"/>
</dbReference>
<comment type="function">
    <text evidence="11">Catalyzes the condensation of acetyl-CoA with acetoacetyl-CoA to form HMG-CoA.</text>
</comment>
<evidence type="ECO:0000313" key="15">
    <source>
        <dbReference type="Proteomes" id="UP001549921"/>
    </source>
</evidence>
<evidence type="ECO:0000256" key="11">
    <source>
        <dbReference type="RuleBase" id="RU364071"/>
    </source>
</evidence>
<comment type="function">
    <text evidence="8">This enzyme condenses acetyl-CoA with acetoacetyl-CoA to form HMG-CoA, which is the substrate for HMG-CoA reductase.</text>
</comment>
<comment type="pathway">
    <text evidence="1 11">Metabolic intermediate biosynthesis; (R)-mevalonate biosynthesis; (R)-mevalonate from acetyl-CoA: step 2/3.</text>
</comment>
<dbReference type="FunFam" id="3.40.47.10:FF:000008">
    <property type="entry name" value="3-hydroxy-3-methylglutaryl coenzyme A synthase"/>
    <property type="match status" value="1"/>
</dbReference>
<dbReference type="InterPro" id="IPR013528">
    <property type="entry name" value="HMG_CoA_synth_N"/>
</dbReference>
<keyword evidence="4 11" id="KW-0808">Transferase</keyword>
<dbReference type="SUPFAM" id="SSF53901">
    <property type="entry name" value="Thiolase-like"/>
    <property type="match status" value="2"/>
</dbReference>
<dbReference type="PANTHER" id="PTHR43323:SF2">
    <property type="entry name" value="HYDROXYMETHYLGLUTARYL-COA SYNTHASE"/>
    <property type="match status" value="1"/>
</dbReference>
<evidence type="ECO:0000256" key="5">
    <source>
        <dbReference type="ARBA" id="ARBA00022955"/>
    </source>
</evidence>
<dbReference type="InterPro" id="IPR016039">
    <property type="entry name" value="Thiolase-like"/>
</dbReference>
<reference evidence="14 15" key="1">
    <citation type="submission" date="2024-06" db="EMBL/GenBank/DDBJ databases">
        <title>A chromosome-level genome assembly of beet webworm, Loxostege sticticalis.</title>
        <authorList>
            <person name="Zhang Y."/>
        </authorList>
    </citation>
    <scope>NUCLEOTIDE SEQUENCE [LARGE SCALE GENOMIC DNA]</scope>
    <source>
        <strain evidence="14">AQ028</strain>
        <tissue evidence="14">Male pupae</tissue>
    </source>
</reference>
<gene>
    <name evidence="14" type="ORF">ABMA28_006150</name>
</gene>
<feature type="domain" description="Hydroxymethylglutaryl-coenzyme A synthase N-terminal" evidence="12">
    <location>
        <begin position="6"/>
        <end position="177"/>
    </location>
</feature>
<feature type="binding site" evidence="10">
    <location>
        <position position="259"/>
    </location>
    <ligand>
        <name>CoA</name>
        <dbReference type="ChEBI" id="CHEBI:57287"/>
    </ligand>
</feature>
<evidence type="ECO:0000259" key="13">
    <source>
        <dbReference type="Pfam" id="PF08540"/>
    </source>
</evidence>
<keyword evidence="11" id="KW-0444">Lipid biosynthesis</keyword>
<dbReference type="Pfam" id="PF08540">
    <property type="entry name" value="HMG_CoA_synt_C"/>
    <property type="match status" value="1"/>
</dbReference>
<proteinExistence type="inferred from homology"/>
<evidence type="ECO:0000256" key="6">
    <source>
        <dbReference type="ARBA" id="ARBA00023011"/>
    </source>
</evidence>
<evidence type="ECO:0000256" key="4">
    <source>
        <dbReference type="ARBA" id="ARBA00022679"/>
    </source>
</evidence>
<accession>A0ABD0SK65</accession>
<keyword evidence="11" id="KW-1207">Sterol metabolism</keyword>
<dbReference type="EC" id="2.3.3.10" evidence="3 11"/>
<feature type="active site" description="Proton donor/acceptor" evidence="9">
    <location>
        <position position="86"/>
    </location>
</feature>
<keyword evidence="11" id="KW-0443">Lipid metabolism</keyword>
<evidence type="ECO:0000256" key="2">
    <source>
        <dbReference type="ARBA" id="ARBA00007061"/>
    </source>
</evidence>
<evidence type="ECO:0000256" key="1">
    <source>
        <dbReference type="ARBA" id="ARBA00005218"/>
    </source>
</evidence>
<dbReference type="GO" id="GO:0016126">
    <property type="term" value="P:sterol biosynthetic process"/>
    <property type="evidence" value="ECO:0007669"/>
    <property type="project" value="UniProtKB-KW"/>
</dbReference>
<dbReference type="Gene3D" id="3.40.47.10">
    <property type="match status" value="1"/>
</dbReference>
<dbReference type="Pfam" id="PF01154">
    <property type="entry name" value="HMG_CoA_synt_N"/>
    <property type="match status" value="1"/>
</dbReference>
<sequence>MGGRVENVGILAMELYFPSQYVDQNDLEKFDEVSTGKYTIGLGQSKMGFCSDREDINSICLTALHRLIEKNNLDLHDIGRLEVGTETIIDKSKSVKTFLMTLFTKVGATDIEGIDTTNACYGGTAALFNAINWVESSSWDGRKAIVVAGDIAVYGRGPARPTGGAGAVAMLVGPNAPLVFDRGVRASYMTHAYDFYKPDLASEFPFVDGKLSIKCYLSALDNCYNLFSKKMRRTDPGFKGLLSLDGMLFHSPYCKLVQKSLARVCFNDFLNAAPEDREKQFPGLSEFSNHKLENTYFDRDLEKAFMTYSESLFNEKTKPSLHIARNVGNMYTPSLYGGLVSYLISKSPDQLIGKKFALFSYGSGLASTMYSINICNDMSAGSKLATLISSLHDTVSMLDKRECVDPQIFTDVMDVRTKNYHTAPYQPSGSIDILFPGTYYLVNIDDQRRRTYERKV</sequence>
<feature type="binding site" evidence="10">
    <location>
        <position position="212"/>
    </location>
    <ligand>
        <name>CoA</name>
        <dbReference type="ChEBI" id="CHEBI:57287"/>
    </ligand>
</feature>
<dbReference type="NCBIfam" id="TIGR01833">
    <property type="entry name" value="HMG-CoA-S_euk"/>
    <property type="match status" value="1"/>
</dbReference>
<keyword evidence="11" id="KW-0753">Steroid metabolism</keyword>
<comment type="similarity">
    <text evidence="2 11">Belongs to the thiolase-like superfamily. HMG-CoA synthase family.</text>
</comment>
<protein>
    <recommendedName>
        <fullName evidence="3 11">Hydroxymethylglutaryl-CoA synthase</fullName>
        <shortName evidence="11">HMG-CoA synthase</shortName>
        <ecNumber evidence="3 11">2.3.3.10</ecNumber>
    </recommendedName>
    <alternativeName>
        <fullName evidence="11">3-hydroxy-3-methylglutaryl coenzyme A synthase</fullName>
    </alternativeName>
</protein>
<evidence type="ECO:0000256" key="10">
    <source>
        <dbReference type="PIRSR" id="PIRSR610122-2"/>
    </source>
</evidence>
<evidence type="ECO:0000256" key="9">
    <source>
        <dbReference type="PIRSR" id="PIRSR610122-1"/>
    </source>
</evidence>
<feature type="active site" description="Proton donor/acceptor" evidence="9">
    <location>
        <position position="250"/>
    </location>
</feature>
<evidence type="ECO:0000313" key="14">
    <source>
        <dbReference type="EMBL" id="KAL0820230.1"/>
    </source>
</evidence>
<organism evidence="14 15">
    <name type="scientific">Loxostege sticticalis</name>
    <name type="common">Beet webworm moth</name>
    <dbReference type="NCBI Taxonomy" id="481309"/>
    <lineage>
        <taxon>Eukaryota</taxon>
        <taxon>Metazoa</taxon>
        <taxon>Ecdysozoa</taxon>
        <taxon>Arthropoda</taxon>
        <taxon>Hexapoda</taxon>
        <taxon>Insecta</taxon>
        <taxon>Pterygota</taxon>
        <taxon>Neoptera</taxon>
        <taxon>Endopterygota</taxon>
        <taxon>Lepidoptera</taxon>
        <taxon>Glossata</taxon>
        <taxon>Ditrysia</taxon>
        <taxon>Pyraloidea</taxon>
        <taxon>Crambidae</taxon>
        <taxon>Pyraustinae</taxon>
        <taxon>Loxostege</taxon>
    </lineage>
</organism>
<feature type="active site" description="Acyl-thioester intermediate" evidence="9">
    <location>
        <position position="120"/>
    </location>
</feature>
<dbReference type="InterPro" id="IPR010122">
    <property type="entry name" value="HMG_CoA_synthase_euk"/>
</dbReference>
<dbReference type="AlphaFoldDB" id="A0ABD0SK65"/>
<keyword evidence="5 11" id="KW-0752">Steroid biosynthesis</keyword>
<dbReference type="PANTHER" id="PTHR43323">
    <property type="entry name" value="3-HYDROXY-3-METHYLGLUTARYL COENZYME A SYNTHASE"/>
    <property type="match status" value="1"/>
</dbReference>
<evidence type="ECO:0000259" key="12">
    <source>
        <dbReference type="Pfam" id="PF01154"/>
    </source>
</evidence>
<dbReference type="InterPro" id="IPR013746">
    <property type="entry name" value="HMG_CoA_synt_C_dom"/>
</dbReference>
<name>A0ABD0SK65_LOXSC</name>
<dbReference type="EMBL" id="JBEDNZ010000019">
    <property type="protein sequence ID" value="KAL0820230.1"/>
    <property type="molecule type" value="Genomic_DNA"/>
</dbReference>
<dbReference type="CDD" id="cd00827">
    <property type="entry name" value="init_cond_enzymes"/>
    <property type="match status" value="1"/>
</dbReference>
<feature type="domain" description="Hydroxymethylglutaryl-coenzyme A synthase C-terminal" evidence="13">
    <location>
        <begin position="178"/>
        <end position="455"/>
    </location>
</feature>